<dbReference type="EMBL" id="BTTX01000001">
    <property type="protein sequence ID" value="GMU04267.1"/>
    <property type="molecule type" value="Genomic_DNA"/>
</dbReference>
<proteinExistence type="predicted"/>
<dbReference type="SUPFAM" id="SSF56935">
    <property type="entry name" value="Porins"/>
    <property type="match status" value="1"/>
</dbReference>
<reference evidence="1 2" key="1">
    <citation type="journal article" date="2024" name="Arch. Microbiol.">
        <title>Corallococcus caeni sp. nov., a novel myxobacterium isolated from activated sludge.</title>
        <authorList>
            <person name="Tomita S."/>
            <person name="Nakai R."/>
            <person name="Kuroda K."/>
            <person name="Kurashita H."/>
            <person name="Hatamoto M."/>
            <person name="Yamaguchi T."/>
            <person name="Narihiro T."/>
        </authorList>
    </citation>
    <scope>NUCLEOTIDE SEQUENCE [LARGE SCALE GENOMIC DNA]</scope>
    <source>
        <strain evidence="1 2">NO1</strain>
    </source>
</reference>
<evidence type="ECO:0000313" key="2">
    <source>
        <dbReference type="Proteomes" id="UP001342631"/>
    </source>
</evidence>
<protein>
    <recommendedName>
        <fullName evidence="3">PorV/PorQ family protein</fullName>
    </recommendedName>
</protein>
<keyword evidence="2" id="KW-1185">Reference proteome</keyword>
<evidence type="ECO:0000313" key="1">
    <source>
        <dbReference type="EMBL" id="GMU04267.1"/>
    </source>
</evidence>
<evidence type="ECO:0008006" key="3">
    <source>
        <dbReference type="Google" id="ProtNLM"/>
    </source>
</evidence>
<gene>
    <name evidence="1" type="ORF">ASNO1_05190</name>
</gene>
<dbReference type="Proteomes" id="UP001342631">
    <property type="component" value="Unassembled WGS sequence"/>
</dbReference>
<dbReference type="Gene3D" id="2.40.160.60">
    <property type="entry name" value="Outer membrane protein transport protein (OMPP1/FadL/TodX)"/>
    <property type="match status" value="1"/>
</dbReference>
<sequence>MVAQNPSKPDRFPGAMPLRAIVAALSLTLSVVPFAARAATNEPAEELRNIASARTLGMGSAFRATGLGADALLGNPAAMALYPAYRIEGTGAYDPRNKEGYLGVSLADSSSGRLALGVDYHWLSLGRGGGRTSANLSTLGAALPLSQSLLIGLSGHYLRLNGQSRFANSITLDAGILVRMSEQLTLGVSGHNLIDTENVEQTRYFSAHTAYVGPALVVAFDMRADFETRDSAVFTYNTGAEYVLDQTVPLRVGYTYDGFQRLSRLTVGTGYMSPGGGGVDLSYQHDLGGLNGRVLALTLRILAN</sequence>
<comment type="caution">
    <text evidence="1">The sequence shown here is derived from an EMBL/GenBank/DDBJ whole genome shotgun (WGS) entry which is preliminary data.</text>
</comment>
<name>A0ABQ6QKA5_9BACT</name>
<organism evidence="1 2">
    <name type="scientific">Corallococcus caeni</name>
    <dbReference type="NCBI Taxonomy" id="3082388"/>
    <lineage>
        <taxon>Bacteria</taxon>
        <taxon>Pseudomonadati</taxon>
        <taxon>Myxococcota</taxon>
        <taxon>Myxococcia</taxon>
        <taxon>Myxococcales</taxon>
        <taxon>Cystobacterineae</taxon>
        <taxon>Myxococcaceae</taxon>
        <taxon>Corallococcus</taxon>
    </lineage>
</organism>
<accession>A0ABQ6QKA5</accession>